<dbReference type="Gene3D" id="3.30.930.10">
    <property type="entry name" value="Bira Bifunctional Protein, Domain 2"/>
    <property type="match status" value="1"/>
</dbReference>
<dbReference type="InterPro" id="IPR004364">
    <property type="entry name" value="Aa-tRNA-synt_II"/>
</dbReference>
<dbReference type="InterPro" id="IPR006195">
    <property type="entry name" value="aa-tRNA-synth_II"/>
</dbReference>
<keyword evidence="3" id="KW-0067">ATP-binding</keyword>
<accession>A0A2H0RJL5</accession>
<dbReference type="EMBL" id="PCYL01000032">
    <property type="protein sequence ID" value="PIR46683.1"/>
    <property type="molecule type" value="Genomic_DNA"/>
</dbReference>
<dbReference type="InterPro" id="IPR004365">
    <property type="entry name" value="NA-bd_OB_tRNA"/>
</dbReference>
<dbReference type="AlphaFoldDB" id="A0A2H0RJL5"/>
<gene>
    <name evidence="6" type="ORF">COV07_03010</name>
</gene>
<dbReference type="Gene3D" id="2.40.50.140">
    <property type="entry name" value="Nucleic acid-binding proteins"/>
    <property type="match status" value="1"/>
</dbReference>
<evidence type="ECO:0000256" key="3">
    <source>
        <dbReference type="ARBA" id="ARBA00022840"/>
    </source>
</evidence>
<sequence>MAGIEDLRSDRLRKLALLREAGKNPYPSRTRRDTEIADILPSFDTLCEGSKEFNIAGRIIGKREHGDSVFADIYDGSGKLQLHLDVAKLGRKEFDLFVEAMDMGDFAEANGTLFRTKRGEPSLSVLSWNVLSKSLLPLPEKYHGLSDAEERFRKRYLDILGDPDLGKLFQKKARFWDTARSFLKKRGFLEVETPTLELTTGGAEARPFMTHHNDFDMDVYLRISVGELWQKRLMSAGFPRTFEIGRVYRNEGSSPEHLQEFTNLEFYMGYASYEDGMTMVEEMYRTIALEVFGTTVFESKGHSFDLAADWIRIDYRSEVLRQTGIDVISATENEIIKKLGELRVNYEAKNRERLVDSLWKHCRKSISGPAFLVHHPKFLAPLSKSRPDDPETTEKFQPIIAGTEVGTGYSELNDPLDQRARFQIQQRLLQDGDEEAMMPDWEFVEMLEHGMPPTCGYGFGERLFSLLAGLPIRDTQLFPLMRPKV</sequence>
<dbReference type="GO" id="GO:0000049">
    <property type="term" value="F:tRNA binding"/>
    <property type="evidence" value="ECO:0007669"/>
    <property type="project" value="TreeGrafter"/>
</dbReference>
<keyword evidence="1" id="KW-0436">Ligase</keyword>
<organism evidence="6 7">
    <name type="scientific">Candidatus Vogelbacteria bacterium CG10_big_fil_rev_8_21_14_0_10_45_14</name>
    <dbReference type="NCBI Taxonomy" id="1975042"/>
    <lineage>
        <taxon>Bacteria</taxon>
        <taxon>Candidatus Vogeliibacteriota</taxon>
    </lineage>
</organism>
<dbReference type="PRINTS" id="PR00982">
    <property type="entry name" value="TRNASYNTHLYS"/>
</dbReference>
<proteinExistence type="predicted"/>
<dbReference type="Proteomes" id="UP000230833">
    <property type="component" value="Unassembled WGS sequence"/>
</dbReference>
<dbReference type="SUPFAM" id="SSF50249">
    <property type="entry name" value="Nucleic acid-binding proteins"/>
    <property type="match status" value="1"/>
</dbReference>
<dbReference type="CDD" id="cd04322">
    <property type="entry name" value="LysRS_N"/>
    <property type="match status" value="1"/>
</dbReference>
<dbReference type="Pfam" id="PF00152">
    <property type="entry name" value="tRNA-synt_2"/>
    <property type="match status" value="1"/>
</dbReference>
<comment type="caution">
    <text evidence="6">The sequence shown here is derived from an EMBL/GenBank/DDBJ whole genome shotgun (WGS) entry which is preliminary data.</text>
</comment>
<dbReference type="InterPro" id="IPR045864">
    <property type="entry name" value="aa-tRNA-synth_II/BPL/LPL"/>
</dbReference>
<dbReference type="GO" id="GO:0004824">
    <property type="term" value="F:lysine-tRNA ligase activity"/>
    <property type="evidence" value="ECO:0007669"/>
    <property type="project" value="InterPro"/>
</dbReference>
<evidence type="ECO:0000259" key="5">
    <source>
        <dbReference type="PROSITE" id="PS50862"/>
    </source>
</evidence>
<dbReference type="SUPFAM" id="SSF55681">
    <property type="entry name" value="Class II aaRS and biotin synthetases"/>
    <property type="match status" value="1"/>
</dbReference>
<dbReference type="GO" id="GO:0005829">
    <property type="term" value="C:cytosol"/>
    <property type="evidence" value="ECO:0007669"/>
    <property type="project" value="TreeGrafter"/>
</dbReference>
<dbReference type="NCBIfam" id="NF001756">
    <property type="entry name" value="PRK00484.1"/>
    <property type="match status" value="1"/>
</dbReference>
<dbReference type="GO" id="GO:0005524">
    <property type="term" value="F:ATP binding"/>
    <property type="evidence" value="ECO:0007669"/>
    <property type="project" value="UniProtKB-KW"/>
</dbReference>
<dbReference type="PROSITE" id="PS50862">
    <property type="entry name" value="AA_TRNA_LIGASE_II"/>
    <property type="match status" value="1"/>
</dbReference>
<feature type="domain" description="Aminoacyl-transfer RNA synthetases class-II family profile" evidence="5">
    <location>
        <begin position="179"/>
        <end position="483"/>
    </location>
</feature>
<keyword evidence="4" id="KW-0030">Aminoacyl-tRNA synthetase</keyword>
<name>A0A2H0RJL5_9BACT</name>
<evidence type="ECO:0000256" key="1">
    <source>
        <dbReference type="ARBA" id="ARBA00022598"/>
    </source>
</evidence>
<evidence type="ECO:0000313" key="7">
    <source>
        <dbReference type="Proteomes" id="UP000230833"/>
    </source>
</evidence>
<reference evidence="6 7" key="1">
    <citation type="submission" date="2017-09" db="EMBL/GenBank/DDBJ databases">
        <title>Depth-based differentiation of microbial function through sediment-hosted aquifers and enrichment of novel symbionts in the deep terrestrial subsurface.</title>
        <authorList>
            <person name="Probst A.J."/>
            <person name="Ladd B."/>
            <person name="Jarett J.K."/>
            <person name="Geller-Mcgrath D.E."/>
            <person name="Sieber C.M."/>
            <person name="Emerson J.B."/>
            <person name="Anantharaman K."/>
            <person name="Thomas B.C."/>
            <person name="Malmstrom R."/>
            <person name="Stieglmeier M."/>
            <person name="Klingl A."/>
            <person name="Woyke T."/>
            <person name="Ryan C.M."/>
            <person name="Banfield J.F."/>
        </authorList>
    </citation>
    <scope>NUCLEOTIDE SEQUENCE [LARGE SCALE GENOMIC DNA]</scope>
    <source>
        <strain evidence="6">CG10_big_fil_rev_8_21_14_0_10_45_14</strain>
    </source>
</reference>
<evidence type="ECO:0000313" key="6">
    <source>
        <dbReference type="EMBL" id="PIR46683.1"/>
    </source>
</evidence>
<keyword evidence="2" id="KW-0547">Nucleotide-binding</keyword>
<dbReference type="GO" id="GO:0006430">
    <property type="term" value="P:lysyl-tRNA aminoacylation"/>
    <property type="evidence" value="ECO:0007669"/>
    <property type="project" value="InterPro"/>
</dbReference>
<dbReference type="InterPro" id="IPR044136">
    <property type="entry name" value="Lys-tRNA-ligase_II_N"/>
</dbReference>
<dbReference type="Pfam" id="PF01336">
    <property type="entry name" value="tRNA_anti-codon"/>
    <property type="match status" value="1"/>
</dbReference>
<dbReference type="PANTHER" id="PTHR42918:SF15">
    <property type="entry name" value="LYSINE--TRNA LIGASE, CHLOROPLASTIC_MITOCHONDRIAL"/>
    <property type="match status" value="1"/>
</dbReference>
<evidence type="ECO:0000256" key="4">
    <source>
        <dbReference type="ARBA" id="ARBA00023146"/>
    </source>
</evidence>
<evidence type="ECO:0000256" key="2">
    <source>
        <dbReference type="ARBA" id="ARBA00022741"/>
    </source>
</evidence>
<dbReference type="PANTHER" id="PTHR42918">
    <property type="entry name" value="LYSYL-TRNA SYNTHETASE"/>
    <property type="match status" value="1"/>
</dbReference>
<dbReference type="InterPro" id="IPR012340">
    <property type="entry name" value="NA-bd_OB-fold"/>
</dbReference>
<protein>
    <recommendedName>
        <fullName evidence="5">Aminoacyl-transfer RNA synthetases class-II family profile domain-containing protein</fullName>
    </recommendedName>
</protein>
<dbReference type="InterPro" id="IPR018149">
    <property type="entry name" value="Lys-tRNA-synth_II_C"/>
</dbReference>